<gene>
    <name evidence="8" type="ORF">J3R75_002565</name>
</gene>
<organism evidence="8 9">
    <name type="scientific">Oligosphaera ethanolica</name>
    <dbReference type="NCBI Taxonomy" id="760260"/>
    <lineage>
        <taxon>Bacteria</taxon>
        <taxon>Pseudomonadati</taxon>
        <taxon>Lentisphaerota</taxon>
        <taxon>Oligosphaeria</taxon>
        <taxon>Oligosphaerales</taxon>
        <taxon>Oligosphaeraceae</taxon>
        <taxon>Oligosphaera</taxon>
    </lineage>
</organism>
<evidence type="ECO:0000256" key="1">
    <source>
        <dbReference type="ARBA" id="ARBA00004651"/>
    </source>
</evidence>
<protein>
    <submittedName>
        <fullName evidence="8">Phosphoglycerol transferase MdoB-like AlkP superfamily enzyme</fullName>
    </submittedName>
</protein>
<dbReference type="InterPro" id="IPR000917">
    <property type="entry name" value="Sulfatase_N"/>
</dbReference>
<dbReference type="AlphaFoldDB" id="A0AAE4APW9"/>
<dbReference type="GO" id="GO:0005886">
    <property type="term" value="C:plasma membrane"/>
    <property type="evidence" value="ECO:0007669"/>
    <property type="project" value="UniProtKB-SubCell"/>
</dbReference>
<name>A0AAE4APW9_9BACT</name>
<feature type="domain" description="Sulfatase N-terminal" evidence="7">
    <location>
        <begin position="242"/>
        <end position="508"/>
    </location>
</feature>
<evidence type="ECO:0000259" key="7">
    <source>
        <dbReference type="Pfam" id="PF00884"/>
    </source>
</evidence>
<sequence>MTGLGWAEILFPGLINDLVVSVYVTLPLTLWLAGIPQRLFARPGHRRAMSGIILLALAAQLFLLLAECVFWGEFAARFNFIAIDYLIYTTEVLTNIWESYPILWLLTAVISAAALLTWGFQRGGLLMPWQNSSTSSHARWSAAAVHLAAVVILAFTFTNQTAIFQNGNACNAELAGNGIHSLFAAYHQNQLDYNQFYRKIPLAEIGPRLRHCLTEPNAAFISDEPLDIRRHIANPGPEKRWNVVVIVEESLSASFTGCLGGKALTPNVDRLADQGLLLTRCFATGTRTVRGLEAITLSIPPTPGQSMLRRPDNGDLFSLGRLFRERGYTTTFVYGGYGRFDDMNAFYSANGYDILDRSSPNATPQTFATAWGVCDGDMFQWALRAADADHAAGRPFHQLIMTTSNHRPYTFPEGAIDSPQKRRSSAVRYSDHALGAYIDDAATRDWFANTLFVIVADHCHSTAGRQKLPLDKYHIPLLFYAPGRVPPRSVDTVCSQIDVAPTIFSLLGWSYESQFFGLDVLNLPKGEGRAPLGTFQTLALLEQKTGNLTLLEPVRRLACETWALTTPFTQMAAKTKTNPANCIALYQSASLRHQLGLDRLSPDVHPRMPAPVTALHLQPKENL</sequence>
<dbReference type="Gene3D" id="3.30.1120.80">
    <property type="match status" value="1"/>
</dbReference>
<dbReference type="PANTHER" id="PTHR47371">
    <property type="entry name" value="LIPOTEICHOIC ACID SYNTHASE"/>
    <property type="match status" value="1"/>
</dbReference>
<proteinExistence type="predicted"/>
<dbReference type="GO" id="GO:0016740">
    <property type="term" value="F:transferase activity"/>
    <property type="evidence" value="ECO:0007669"/>
    <property type="project" value="UniProtKB-KW"/>
</dbReference>
<evidence type="ECO:0000313" key="9">
    <source>
        <dbReference type="Proteomes" id="UP001238163"/>
    </source>
</evidence>
<evidence type="ECO:0000256" key="5">
    <source>
        <dbReference type="ARBA" id="ARBA00023136"/>
    </source>
</evidence>
<dbReference type="RefSeq" id="WP_307261999.1">
    <property type="nucleotide sequence ID" value="NZ_JAUSVL010000001.1"/>
</dbReference>
<dbReference type="InterPro" id="IPR050448">
    <property type="entry name" value="OpgB/LTA_synthase_biosynth"/>
</dbReference>
<keyword evidence="9" id="KW-1185">Reference proteome</keyword>
<keyword evidence="4 6" id="KW-1133">Transmembrane helix</keyword>
<dbReference type="Pfam" id="PF00884">
    <property type="entry name" value="Sulfatase"/>
    <property type="match status" value="1"/>
</dbReference>
<evidence type="ECO:0000313" key="8">
    <source>
        <dbReference type="EMBL" id="MDQ0290458.1"/>
    </source>
</evidence>
<dbReference type="CDD" id="cd16015">
    <property type="entry name" value="LTA_synthase"/>
    <property type="match status" value="1"/>
</dbReference>
<keyword evidence="3 6" id="KW-0812">Transmembrane</keyword>
<evidence type="ECO:0000256" key="3">
    <source>
        <dbReference type="ARBA" id="ARBA00022692"/>
    </source>
</evidence>
<dbReference type="Proteomes" id="UP001238163">
    <property type="component" value="Unassembled WGS sequence"/>
</dbReference>
<dbReference type="SUPFAM" id="SSF53649">
    <property type="entry name" value="Alkaline phosphatase-like"/>
    <property type="match status" value="1"/>
</dbReference>
<comment type="caution">
    <text evidence="8">The sequence shown here is derived from an EMBL/GenBank/DDBJ whole genome shotgun (WGS) entry which is preliminary data.</text>
</comment>
<comment type="subcellular location">
    <subcellularLocation>
        <location evidence="1">Cell membrane</location>
        <topology evidence="1">Multi-pass membrane protein</topology>
    </subcellularLocation>
</comment>
<dbReference type="Gene3D" id="3.40.720.10">
    <property type="entry name" value="Alkaline Phosphatase, subunit A"/>
    <property type="match status" value="1"/>
</dbReference>
<keyword evidence="8" id="KW-0808">Transferase</keyword>
<keyword evidence="2" id="KW-1003">Cell membrane</keyword>
<evidence type="ECO:0000256" key="6">
    <source>
        <dbReference type="SAM" id="Phobius"/>
    </source>
</evidence>
<reference evidence="8" key="1">
    <citation type="submission" date="2023-07" db="EMBL/GenBank/DDBJ databases">
        <title>Genomic Encyclopedia of Type Strains, Phase IV (KMG-IV): sequencing the most valuable type-strain genomes for metagenomic binning, comparative biology and taxonomic classification.</title>
        <authorList>
            <person name="Goeker M."/>
        </authorList>
    </citation>
    <scope>NUCLEOTIDE SEQUENCE</scope>
    <source>
        <strain evidence="8">DSM 24202</strain>
    </source>
</reference>
<feature type="transmembrane region" description="Helical" evidence="6">
    <location>
        <begin position="140"/>
        <end position="158"/>
    </location>
</feature>
<accession>A0AAE4APW9</accession>
<feature type="transmembrane region" description="Helical" evidence="6">
    <location>
        <begin position="102"/>
        <end position="120"/>
    </location>
</feature>
<feature type="transmembrane region" description="Helical" evidence="6">
    <location>
        <begin position="20"/>
        <end position="40"/>
    </location>
</feature>
<dbReference type="EMBL" id="JAUSVL010000001">
    <property type="protein sequence ID" value="MDQ0290458.1"/>
    <property type="molecule type" value="Genomic_DNA"/>
</dbReference>
<evidence type="ECO:0000256" key="4">
    <source>
        <dbReference type="ARBA" id="ARBA00022989"/>
    </source>
</evidence>
<dbReference type="InterPro" id="IPR017850">
    <property type="entry name" value="Alkaline_phosphatase_core_sf"/>
</dbReference>
<feature type="transmembrane region" description="Helical" evidence="6">
    <location>
        <begin position="52"/>
        <end position="72"/>
    </location>
</feature>
<dbReference type="PANTHER" id="PTHR47371:SF3">
    <property type="entry name" value="PHOSPHOGLYCEROL TRANSFERASE I"/>
    <property type="match status" value="1"/>
</dbReference>
<keyword evidence="5 6" id="KW-0472">Membrane</keyword>
<evidence type="ECO:0000256" key="2">
    <source>
        <dbReference type="ARBA" id="ARBA00022475"/>
    </source>
</evidence>